<feature type="compositionally biased region" description="Polar residues" evidence="1">
    <location>
        <begin position="62"/>
        <end position="80"/>
    </location>
</feature>
<dbReference type="Proteomes" id="UP000663848">
    <property type="component" value="Unassembled WGS sequence"/>
</dbReference>
<protein>
    <submittedName>
        <fullName evidence="2">Uncharacterized protein</fullName>
    </submittedName>
</protein>
<sequence>RTVNDIAGGPRIPSNLSQNTSNSQHSQSTSNSSFRRLNSAEEADEEVQRIHRQVQDFRQHQDTLTPISSIDENKQQSNVQ</sequence>
<gene>
    <name evidence="2" type="ORF">QYT958_LOCUS45657</name>
    <name evidence="3" type="ORF">QYT958_LOCUS46480</name>
</gene>
<feature type="non-terminal residue" evidence="2">
    <location>
        <position position="80"/>
    </location>
</feature>
<evidence type="ECO:0000313" key="4">
    <source>
        <dbReference type="Proteomes" id="UP000663848"/>
    </source>
</evidence>
<feature type="compositionally biased region" description="Low complexity" evidence="1">
    <location>
        <begin position="14"/>
        <end position="33"/>
    </location>
</feature>
<name>A0A822F055_9BILA</name>
<dbReference type="AlphaFoldDB" id="A0A822F055"/>
<evidence type="ECO:0000256" key="1">
    <source>
        <dbReference type="SAM" id="MobiDB-lite"/>
    </source>
</evidence>
<evidence type="ECO:0000313" key="2">
    <source>
        <dbReference type="EMBL" id="CAF5114333.1"/>
    </source>
</evidence>
<reference evidence="2" key="1">
    <citation type="submission" date="2021-02" db="EMBL/GenBank/DDBJ databases">
        <authorList>
            <person name="Nowell W R."/>
        </authorList>
    </citation>
    <scope>NUCLEOTIDE SEQUENCE</scope>
</reference>
<dbReference type="EMBL" id="CAJOBR010082784">
    <property type="protein sequence ID" value="CAF5127158.1"/>
    <property type="molecule type" value="Genomic_DNA"/>
</dbReference>
<proteinExistence type="predicted"/>
<accession>A0A822F055</accession>
<dbReference type="EMBL" id="CAJOBR010077064">
    <property type="protein sequence ID" value="CAF5114333.1"/>
    <property type="molecule type" value="Genomic_DNA"/>
</dbReference>
<feature type="region of interest" description="Disordered" evidence="1">
    <location>
        <begin position="1"/>
        <end position="80"/>
    </location>
</feature>
<evidence type="ECO:0000313" key="3">
    <source>
        <dbReference type="EMBL" id="CAF5127158.1"/>
    </source>
</evidence>
<organism evidence="2 4">
    <name type="scientific">Rotaria socialis</name>
    <dbReference type="NCBI Taxonomy" id="392032"/>
    <lineage>
        <taxon>Eukaryota</taxon>
        <taxon>Metazoa</taxon>
        <taxon>Spiralia</taxon>
        <taxon>Gnathifera</taxon>
        <taxon>Rotifera</taxon>
        <taxon>Eurotatoria</taxon>
        <taxon>Bdelloidea</taxon>
        <taxon>Philodinida</taxon>
        <taxon>Philodinidae</taxon>
        <taxon>Rotaria</taxon>
    </lineage>
</organism>
<comment type="caution">
    <text evidence="2">The sequence shown here is derived from an EMBL/GenBank/DDBJ whole genome shotgun (WGS) entry which is preliminary data.</text>
</comment>
<feature type="non-terminal residue" evidence="2">
    <location>
        <position position="1"/>
    </location>
</feature>
<feature type="compositionally biased region" description="Basic and acidic residues" evidence="1">
    <location>
        <begin position="46"/>
        <end position="61"/>
    </location>
</feature>